<keyword evidence="11" id="KW-1185">Reference proteome</keyword>
<dbReference type="SMART" id="SM00490">
    <property type="entry name" value="HELICc"/>
    <property type="match status" value="1"/>
</dbReference>
<dbReference type="Proteomes" id="UP000025227">
    <property type="component" value="Unplaced"/>
</dbReference>
<feature type="domain" description="Helicase C-terminal" evidence="10">
    <location>
        <begin position="557"/>
        <end position="740"/>
    </location>
</feature>
<dbReference type="Gene3D" id="3.40.50.300">
    <property type="entry name" value="P-loop containing nucleotide triphosphate hydrolases"/>
    <property type="match status" value="2"/>
</dbReference>
<sequence length="1188" mass="133472">MTAANQVLYDPNTPLSNADDSNQLVVLPGKKRKIRDDGPLPKKKSATGGKKGKNFAKEKEKQKITKKMKRQLAAVQQRKANKLTQEELFASLAEYQLDSKKLSQLASSSHMQDKLKSVHNGDGDDIGSFPTRMKVCSSKVKLPPTIHQKERIQENYYPTDDESSDESENEDAEVALCDATPSSSSAQLETSLKDETESDAGIDSTKSVSSAPVVAKDSAVLAEACLPDKPTTSNSENDVGGAPIPVQEVKVEVEDEKSEQPRVAHVHRQRVLVARDPNIEHKRSQLPIYSEEVPIMETINENIVTIICGETGSGKTTQIPQFLYEAGYASNGQLIGITEPRRVAAISMAQRVGQELGSPDIVSYQIRYEGNRTPETKILFMTDGVLMKEMESDVMLKKYSAILIDEAHERSMYSDVLIGMLSRIAPLRAKTSNPLKLIIMSATLRLDDFTHKRLFPILKPNVINVESRQFPVTVHFEKRTPDDYMMGIFRKVCRIHETLPDGAILVFVSGQQEVRHLVKKLVSRYTIQYDSSKDGQVYIRGSKKWKQKQLEAAQNLKLEDFGEDRTHSFDGEDLQETGACDTLWDDYEAEDEDQTEELDFPMPAPSASCPPLYCLPLYSLLSTEKQRRVFEPPPEGTRMCVIATNVAETSLTIPGVKYVVDSGFEKRRLYDPVTGVSKFVVDRISQASADQRAGRAGRIAPGHAYRLYSSAVFQDFEKFSRPEILDKPADQLVLHLKSMNIVKVINFPFPSQPDSETLEAAEERLIKLGALAKTTKNGKTEARITPLGRTLSVFPLAPAYAKVIAMANQHDLMPYAILLIAALSVREPLVPLSSIRGETDEETKEKMTALLKLRRGWCGKGPGRRLGDLSVLMRAVISSEAEKMNPVACTNLGMRHKAMMEIRRLRTQLTNIVNTSFKSNADVVMDPCLPPPTDAQAQMLRQMMVAGLADRIARRVDRSADNEEVPKGAYQTMKLQEFVFIDPCSVIYTDEPDYVIYQEIVQLGDRKCMQGVMMVDHEWLPRLAESYCNFAPMDKDAEPRYDSEKDLIVKSVEVTFGPLEWRLNPIERPIPNDIMLYRYFAQFFLAGEVMPLLAQFVPKMLAPPTTMIRSWAKLQKRTESLLNALVLKEVHTKAALVEEFKKDENYLLEEYLDWLPESLHGTVTVMWPPLEEKSSKMGRNKVYCKPSK</sequence>
<dbReference type="InterPro" id="IPR007502">
    <property type="entry name" value="Helicase-assoc_dom"/>
</dbReference>
<dbReference type="EC" id="3.6.4.13" evidence="2"/>
<feature type="compositionally biased region" description="Polar residues" evidence="8">
    <location>
        <begin position="13"/>
        <end position="24"/>
    </location>
</feature>
<dbReference type="Pfam" id="PF07717">
    <property type="entry name" value="OB_NTP_bind"/>
    <property type="match status" value="1"/>
</dbReference>
<evidence type="ECO:0000259" key="9">
    <source>
        <dbReference type="PROSITE" id="PS51192"/>
    </source>
</evidence>
<protein>
    <recommendedName>
        <fullName evidence="2">RNA helicase</fullName>
        <ecNumber evidence="2">3.6.4.13</ecNumber>
    </recommendedName>
</protein>
<dbReference type="PANTHER" id="PTHR18934:SF99">
    <property type="entry name" value="ATP-DEPENDENT RNA HELICASE DHX37-RELATED"/>
    <property type="match status" value="1"/>
</dbReference>
<dbReference type="AlphaFoldDB" id="A0A7I4YAJ6"/>
<organism evidence="11 12">
    <name type="scientific">Haemonchus contortus</name>
    <name type="common">Barber pole worm</name>
    <dbReference type="NCBI Taxonomy" id="6289"/>
    <lineage>
        <taxon>Eukaryota</taxon>
        <taxon>Metazoa</taxon>
        <taxon>Ecdysozoa</taxon>
        <taxon>Nematoda</taxon>
        <taxon>Chromadorea</taxon>
        <taxon>Rhabditida</taxon>
        <taxon>Rhabditina</taxon>
        <taxon>Rhabditomorpha</taxon>
        <taxon>Strongyloidea</taxon>
        <taxon>Trichostrongylidae</taxon>
        <taxon>Haemonchus</taxon>
    </lineage>
</organism>
<dbReference type="GO" id="GO:0005730">
    <property type="term" value="C:nucleolus"/>
    <property type="evidence" value="ECO:0007669"/>
    <property type="project" value="TreeGrafter"/>
</dbReference>
<evidence type="ECO:0000256" key="2">
    <source>
        <dbReference type="ARBA" id="ARBA00012552"/>
    </source>
</evidence>
<dbReference type="OMA" id="KYAYHCA"/>
<dbReference type="Gene3D" id="1.20.120.1080">
    <property type="match status" value="1"/>
</dbReference>
<dbReference type="SMART" id="SM00487">
    <property type="entry name" value="DEXDc"/>
    <property type="match status" value="1"/>
</dbReference>
<dbReference type="Pfam" id="PF00270">
    <property type="entry name" value="DEAD"/>
    <property type="match status" value="1"/>
</dbReference>
<accession>A0A7I4YAJ6</accession>
<comment type="similarity">
    <text evidence="1">Belongs to the DEAD box helicase family. DEAH subfamily.</text>
</comment>
<feature type="compositionally biased region" description="Polar residues" evidence="8">
    <location>
        <begin position="180"/>
        <end position="190"/>
    </location>
</feature>
<dbReference type="GO" id="GO:0005524">
    <property type="term" value="F:ATP binding"/>
    <property type="evidence" value="ECO:0007669"/>
    <property type="project" value="UniProtKB-KW"/>
</dbReference>
<feature type="compositionally biased region" description="Acidic residues" evidence="8">
    <location>
        <begin position="159"/>
        <end position="173"/>
    </location>
</feature>
<feature type="region of interest" description="Disordered" evidence="8">
    <location>
        <begin position="140"/>
        <end position="213"/>
    </location>
</feature>
<keyword evidence="5" id="KW-0347">Helicase</keyword>
<dbReference type="GO" id="GO:0003723">
    <property type="term" value="F:RNA binding"/>
    <property type="evidence" value="ECO:0007669"/>
    <property type="project" value="TreeGrafter"/>
</dbReference>
<dbReference type="Pfam" id="PF00271">
    <property type="entry name" value="Helicase_C"/>
    <property type="match status" value="1"/>
</dbReference>
<reference evidence="12" key="1">
    <citation type="submission" date="2020-12" db="UniProtKB">
        <authorList>
            <consortium name="WormBaseParasite"/>
        </authorList>
    </citation>
    <scope>IDENTIFICATION</scope>
    <source>
        <strain evidence="12">MHco3</strain>
    </source>
</reference>
<dbReference type="InterPro" id="IPR001650">
    <property type="entry name" value="Helicase_C-like"/>
</dbReference>
<evidence type="ECO:0000256" key="7">
    <source>
        <dbReference type="ARBA" id="ARBA00047984"/>
    </source>
</evidence>
<evidence type="ECO:0000256" key="6">
    <source>
        <dbReference type="ARBA" id="ARBA00022840"/>
    </source>
</evidence>
<evidence type="ECO:0000256" key="1">
    <source>
        <dbReference type="ARBA" id="ARBA00008792"/>
    </source>
</evidence>
<dbReference type="SUPFAM" id="SSF52540">
    <property type="entry name" value="P-loop containing nucleoside triphosphate hydrolases"/>
    <property type="match status" value="1"/>
</dbReference>
<dbReference type="Pfam" id="PF21010">
    <property type="entry name" value="HA2_C"/>
    <property type="match status" value="1"/>
</dbReference>
<dbReference type="InterPro" id="IPR027417">
    <property type="entry name" value="P-loop_NTPase"/>
</dbReference>
<evidence type="ECO:0000313" key="11">
    <source>
        <dbReference type="Proteomes" id="UP000025227"/>
    </source>
</evidence>
<dbReference type="PROSITE" id="PS00690">
    <property type="entry name" value="DEAH_ATP_HELICASE"/>
    <property type="match status" value="1"/>
</dbReference>
<dbReference type="GO" id="GO:0016787">
    <property type="term" value="F:hydrolase activity"/>
    <property type="evidence" value="ECO:0007669"/>
    <property type="project" value="UniProtKB-KW"/>
</dbReference>
<proteinExistence type="inferred from homology"/>
<dbReference type="InterPro" id="IPR011709">
    <property type="entry name" value="DEAD-box_helicase_OB_fold"/>
</dbReference>
<dbReference type="InterPro" id="IPR056371">
    <property type="entry name" value="DHX37-like_C"/>
</dbReference>
<dbReference type="OrthoDB" id="10025033at2759"/>
<dbReference type="GO" id="GO:0000462">
    <property type="term" value="P:maturation of SSU-rRNA from tricistronic rRNA transcript (SSU-rRNA, 5.8S rRNA, LSU-rRNA)"/>
    <property type="evidence" value="ECO:0007669"/>
    <property type="project" value="TreeGrafter"/>
</dbReference>
<name>A0A7I4YAJ6_HAECO</name>
<dbReference type="PROSITE" id="PS51192">
    <property type="entry name" value="HELICASE_ATP_BIND_1"/>
    <property type="match status" value="1"/>
</dbReference>
<evidence type="ECO:0000256" key="5">
    <source>
        <dbReference type="ARBA" id="ARBA00022806"/>
    </source>
</evidence>
<dbReference type="InterPro" id="IPR048333">
    <property type="entry name" value="HA2_WH"/>
</dbReference>
<evidence type="ECO:0000313" key="12">
    <source>
        <dbReference type="WBParaSite" id="HCON_00074130-00001"/>
    </source>
</evidence>
<feature type="region of interest" description="Disordered" evidence="8">
    <location>
        <begin position="1"/>
        <end position="64"/>
    </location>
</feature>
<keyword evidence="4" id="KW-0378">Hydrolase</keyword>
<dbReference type="Pfam" id="PF04408">
    <property type="entry name" value="WHD_HA2"/>
    <property type="match status" value="1"/>
</dbReference>
<keyword evidence="6" id="KW-0067">ATP-binding</keyword>
<dbReference type="SMART" id="SM00847">
    <property type="entry name" value="HA2"/>
    <property type="match status" value="1"/>
</dbReference>
<evidence type="ECO:0000256" key="3">
    <source>
        <dbReference type="ARBA" id="ARBA00022741"/>
    </source>
</evidence>
<dbReference type="InterPro" id="IPR011545">
    <property type="entry name" value="DEAD/DEAH_box_helicase_dom"/>
</dbReference>
<dbReference type="WBParaSite" id="HCON_00074130-00001">
    <property type="protein sequence ID" value="HCON_00074130-00001"/>
    <property type="gene ID" value="HCON_00074130"/>
</dbReference>
<dbReference type="InterPro" id="IPR002464">
    <property type="entry name" value="DNA/RNA_helicase_DEAH_CS"/>
</dbReference>
<keyword evidence="3" id="KW-0547">Nucleotide-binding</keyword>
<dbReference type="CDD" id="cd17982">
    <property type="entry name" value="DEXHc_DHX37"/>
    <property type="match status" value="1"/>
</dbReference>
<evidence type="ECO:0000259" key="10">
    <source>
        <dbReference type="PROSITE" id="PS51194"/>
    </source>
</evidence>
<evidence type="ECO:0000256" key="4">
    <source>
        <dbReference type="ARBA" id="ARBA00022801"/>
    </source>
</evidence>
<dbReference type="Pfam" id="PF23362">
    <property type="entry name" value="DHX37_C"/>
    <property type="match status" value="1"/>
</dbReference>
<dbReference type="GO" id="GO:0003724">
    <property type="term" value="F:RNA helicase activity"/>
    <property type="evidence" value="ECO:0007669"/>
    <property type="project" value="UniProtKB-EC"/>
</dbReference>
<feature type="domain" description="Helicase ATP-binding" evidence="9">
    <location>
        <begin position="296"/>
        <end position="462"/>
    </location>
</feature>
<dbReference type="CDD" id="cd18791">
    <property type="entry name" value="SF2_C_RHA"/>
    <property type="match status" value="1"/>
</dbReference>
<dbReference type="FunFam" id="3.40.50.300:FF:000637">
    <property type="entry name" value="ATP-dependent RNA helicase DHX37/DHR1"/>
    <property type="match status" value="1"/>
</dbReference>
<dbReference type="PROSITE" id="PS51194">
    <property type="entry name" value="HELICASE_CTER"/>
    <property type="match status" value="1"/>
</dbReference>
<feature type="compositionally biased region" description="Basic residues" evidence="8">
    <location>
        <begin position="41"/>
        <end position="54"/>
    </location>
</feature>
<evidence type="ECO:0000256" key="8">
    <source>
        <dbReference type="SAM" id="MobiDB-lite"/>
    </source>
</evidence>
<dbReference type="PANTHER" id="PTHR18934">
    <property type="entry name" value="ATP-DEPENDENT RNA HELICASE"/>
    <property type="match status" value="1"/>
</dbReference>
<comment type="catalytic activity">
    <reaction evidence="7">
        <text>ATP + H2O = ADP + phosphate + H(+)</text>
        <dbReference type="Rhea" id="RHEA:13065"/>
        <dbReference type="ChEBI" id="CHEBI:15377"/>
        <dbReference type="ChEBI" id="CHEBI:15378"/>
        <dbReference type="ChEBI" id="CHEBI:30616"/>
        <dbReference type="ChEBI" id="CHEBI:43474"/>
        <dbReference type="ChEBI" id="CHEBI:456216"/>
        <dbReference type="EC" id="3.6.4.13"/>
    </reaction>
</comment>
<dbReference type="InterPro" id="IPR014001">
    <property type="entry name" value="Helicase_ATP-bd"/>
</dbReference>